<dbReference type="EMBL" id="SUNJ01012666">
    <property type="protein sequence ID" value="TPP57855.1"/>
    <property type="molecule type" value="Genomic_DNA"/>
</dbReference>
<protein>
    <submittedName>
        <fullName evidence="2">Phosphodiesterase</fullName>
    </submittedName>
</protein>
<dbReference type="OrthoDB" id="6276355at2759"/>
<evidence type="ECO:0000256" key="1">
    <source>
        <dbReference type="SAM" id="MobiDB-lite"/>
    </source>
</evidence>
<feature type="compositionally biased region" description="Basic and acidic residues" evidence="1">
    <location>
        <begin position="167"/>
        <end position="177"/>
    </location>
</feature>
<proteinExistence type="predicted"/>
<feature type="region of interest" description="Disordered" evidence="1">
    <location>
        <begin position="131"/>
        <end position="180"/>
    </location>
</feature>
<keyword evidence="3" id="KW-1185">Reference proteome</keyword>
<sequence>MWCILCCQHQTREDNKCPEREITRPLESHKPDSSELVALISSTNGVHMDAFNELTTVDNSLVTGRSVLDDDRDRATIKTNLGTNHTSTLEKTKLDPVLSDTVELIKPARTSVTAATTTMVTTSAAITTVTTNSNPAPLSTDAENPMSSKRSHRAHRTEGMSVSFSTPDEREMRDRSISHPSATGRPIWTLKDVFDSPYTYGPITNGKPDELILSLSQPKTIHEETKSTNSTENTHCENYKPPECNSDMRLTRRHTRPGSLYHPHSTFFLPRISTDPSTGHNTLDHAYMANGKPFPIRRGSMIVRSGRTTSSSSNVQSSAIEQSSVGAPAMGVEGFIVTPFAQVLVSMQRIRCAFIRLTATQSSNR</sequence>
<dbReference type="Proteomes" id="UP000316759">
    <property type="component" value="Unassembled WGS sequence"/>
</dbReference>
<dbReference type="AlphaFoldDB" id="A0A504YC59"/>
<organism evidence="2 3">
    <name type="scientific">Fasciola gigantica</name>
    <name type="common">Giant liver fluke</name>
    <dbReference type="NCBI Taxonomy" id="46835"/>
    <lineage>
        <taxon>Eukaryota</taxon>
        <taxon>Metazoa</taxon>
        <taxon>Spiralia</taxon>
        <taxon>Lophotrochozoa</taxon>
        <taxon>Platyhelminthes</taxon>
        <taxon>Trematoda</taxon>
        <taxon>Digenea</taxon>
        <taxon>Plagiorchiida</taxon>
        <taxon>Echinostomata</taxon>
        <taxon>Echinostomatoidea</taxon>
        <taxon>Fasciolidae</taxon>
        <taxon>Fasciola</taxon>
    </lineage>
</organism>
<gene>
    <name evidence="2" type="ORF">FGIG_08489</name>
</gene>
<name>A0A504YC59_FASGI</name>
<reference evidence="2 3" key="1">
    <citation type="submission" date="2019-04" db="EMBL/GenBank/DDBJ databases">
        <title>Annotation for the trematode Fasciola gigantica.</title>
        <authorList>
            <person name="Choi Y.-J."/>
        </authorList>
    </citation>
    <scope>NUCLEOTIDE SEQUENCE [LARGE SCALE GENOMIC DNA]</scope>
    <source>
        <strain evidence="2">Uganda_cow_1</strain>
    </source>
</reference>
<evidence type="ECO:0000313" key="3">
    <source>
        <dbReference type="Proteomes" id="UP000316759"/>
    </source>
</evidence>
<comment type="caution">
    <text evidence="2">The sequence shown here is derived from an EMBL/GenBank/DDBJ whole genome shotgun (WGS) entry which is preliminary data.</text>
</comment>
<accession>A0A504YC59</accession>
<evidence type="ECO:0000313" key="2">
    <source>
        <dbReference type="EMBL" id="TPP57855.1"/>
    </source>
</evidence>
<feature type="compositionally biased region" description="Polar residues" evidence="1">
    <location>
        <begin position="132"/>
        <end position="148"/>
    </location>
</feature>